<dbReference type="STRING" id="200324.A0A2N5UPU0"/>
<dbReference type="PANTHER" id="PTHR10492:SF57">
    <property type="entry name" value="ATP-DEPENDENT DNA HELICASE"/>
    <property type="match status" value="1"/>
</dbReference>
<dbReference type="GO" id="GO:0016887">
    <property type="term" value="F:ATP hydrolysis activity"/>
    <property type="evidence" value="ECO:0007669"/>
    <property type="project" value="RHEA"/>
</dbReference>
<comment type="similarity">
    <text evidence="1">Belongs to the helicase family.</text>
</comment>
<evidence type="ECO:0000313" key="5">
    <source>
        <dbReference type="Proteomes" id="UP000235388"/>
    </source>
</evidence>
<evidence type="ECO:0000259" key="2">
    <source>
        <dbReference type="Pfam" id="PF05970"/>
    </source>
</evidence>
<keyword evidence="1" id="KW-0347">Helicase</keyword>
<dbReference type="Pfam" id="PF14214">
    <property type="entry name" value="Helitron_like_N"/>
    <property type="match status" value="1"/>
</dbReference>
<dbReference type="GO" id="GO:0006281">
    <property type="term" value="P:DNA repair"/>
    <property type="evidence" value="ECO:0007669"/>
    <property type="project" value="UniProtKB-KW"/>
</dbReference>
<dbReference type="GO" id="GO:0000723">
    <property type="term" value="P:telomere maintenance"/>
    <property type="evidence" value="ECO:0007669"/>
    <property type="project" value="InterPro"/>
</dbReference>
<name>A0A2N5UPU0_9BASI</name>
<sequence length="694" mass="78952">MTANPEWPEILAKIPKGDKAYDHPTIVARVFYLKVKQLLFQLIDMKRLGTVIAYVYTIEFQKRGLPHLHLMVTLEPKDCPNTPEKIDTLVTAEIPNPDTLPRLHALIKHFMLHEPCQGRNCWNGNSCKYGYPRPFTDQTVVIDGAYPVYLRWNDGQTIEKHKSKFSNQHVVPYNKFLTLMFEAHINVEIPVNSTAIKYLYKYITKGHDQSHLLVKNPDETETYLNARYVGPPEGLSCTKYFDISNLADLLLVAAWRLFKFPMSDRFPAVTRLNLHEEGEQVVYFPNSASALGQINSGKAERITLTGYFQLNIDNELGANNRKAQTLYYEELPTYFTWQKSEKTWKRRLNKGETVGRIFSILYLAGETFFLEACNALGLLVDNTLYDLMLQEASLVRGGYHLTQLFAMMCMHTPPSLPSDLIDKHFESFTNNTTRKDMSNQNSWQLNLYERQVLELYRLGLILKEMGESLSFCNIQVTLDELNIIESLADLPRPLELLRVIRGQLARNIQKFNGGQASFYNAIKRCLKGKKLKAAFYLDGPGGTGKTYTLNTIIDLTDSLEMGRIVVASTGVAALLLTHGQTAHSAFKIPLDVEKDVDCAIDPETDLGKRLIEAKLVIWDEVVTVHKNAIEAVDRTLFRLKKVDSVFGGKVVIFSGDFRQILPVVKFNAYPQSLNATIKSSTLWGKVKTFALWRT</sequence>
<keyword evidence="1" id="KW-0227">DNA damage</keyword>
<dbReference type="EMBL" id="PGCJ01000190">
    <property type="protein sequence ID" value="PLW39761.1"/>
    <property type="molecule type" value="Genomic_DNA"/>
</dbReference>
<dbReference type="SUPFAM" id="SSF52540">
    <property type="entry name" value="P-loop containing nucleoside triphosphate hydrolases"/>
    <property type="match status" value="1"/>
</dbReference>
<dbReference type="Proteomes" id="UP000235388">
    <property type="component" value="Unassembled WGS sequence"/>
</dbReference>
<comment type="catalytic activity">
    <reaction evidence="1">
        <text>ATP + H2O = ADP + phosphate + H(+)</text>
        <dbReference type="Rhea" id="RHEA:13065"/>
        <dbReference type="ChEBI" id="CHEBI:15377"/>
        <dbReference type="ChEBI" id="CHEBI:15378"/>
        <dbReference type="ChEBI" id="CHEBI:30616"/>
        <dbReference type="ChEBI" id="CHEBI:43474"/>
        <dbReference type="ChEBI" id="CHEBI:456216"/>
        <dbReference type="EC" id="5.6.2.3"/>
    </reaction>
</comment>
<comment type="cofactor">
    <cofactor evidence="1">
        <name>Mg(2+)</name>
        <dbReference type="ChEBI" id="CHEBI:18420"/>
    </cofactor>
</comment>
<dbReference type="GO" id="GO:0005524">
    <property type="term" value="F:ATP binding"/>
    <property type="evidence" value="ECO:0007669"/>
    <property type="project" value="UniProtKB-KW"/>
</dbReference>
<dbReference type="InterPro" id="IPR025476">
    <property type="entry name" value="Helitron_helicase-like"/>
</dbReference>
<proteinExistence type="inferred from homology"/>
<evidence type="ECO:0000313" key="4">
    <source>
        <dbReference type="EMBL" id="PLW39761.1"/>
    </source>
</evidence>
<keyword evidence="1" id="KW-0233">DNA recombination</keyword>
<dbReference type="Gene3D" id="3.40.50.300">
    <property type="entry name" value="P-loop containing nucleotide triphosphate hydrolases"/>
    <property type="match status" value="1"/>
</dbReference>
<dbReference type="GO" id="GO:0006310">
    <property type="term" value="P:DNA recombination"/>
    <property type="evidence" value="ECO:0007669"/>
    <property type="project" value="UniProtKB-KW"/>
</dbReference>
<feature type="domain" description="DNA helicase Pif1-like DEAD-box helicase" evidence="2">
    <location>
        <begin position="512"/>
        <end position="692"/>
    </location>
</feature>
<dbReference type="PANTHER" id="PTHR10492">
    <property type="match status" value="1"/>
</dbReference>
<comment type="caution">
    <text evidence="4">The sequence shown here is derived from an EMBL/GenBank/DDBJ whole genome shotgun (WGS) entry which is preliminary data.</text>
</comment>
<keyword evidence="1" id="KW-0067">ATP-binding</keyword>
<dbReference type="EC" id="5.6.2.3" evidence="1"/>
<accession>A0A2N5UPU0</accession>
<evidence type="ECO:0000259" key="3">
    <source>
        <dbReference type="Pfam" id="PF14214"/>
    </source>
</evidence>
<evidence type="ECO:0000256" key="1">
    <source>
        <dbReference type="RuleBase" id="RU363044"/>
    </source>
</evidence>
<gene>
    <name evidence="4" type="ORF">PCANC_19813</name>
</gene>
<keyword evidence="1" id="KW-0378">Hydrolase</keyword>
<feature type="domain" description="Helitron helicase-like" evidence="3">
    <location>
        <begin position="1"/>
        <end position="72"/>
    </location>
</feature>
<keyword evidence="1" id="KW-0547">Nucleotide-binding</keyword>
<keyword evidence="1" id="KW-0234">DNA repair</keyword>
<dbReference type="OrthoDB" id="3366231at2759"/>
<dbReference type="Pfam" id="PF05970">
    <property type="entry name" value="PIF1"/>
    <property type="match status" value="1"/>
</dbReference>
<keyword evidence="5" id="KW-1185">Reference proteome</keyword>
<dbReference type="InterPro" id="IPR010285">
    <property type="entry name" value="DNA_helicase_pif1-like_DEAD"/>
</dbReference>
<dbReference type="InterPro" id="IPR027417">
    <property type="entry name" value="P-loop_NTPase"/>
</dbReference>
<reference evidence="4 5" key="1">
    <citation type="submission" date="2017-11" db="EMBL/GenBank/DDBJ databases">
        <title>De novo assembly and phasing of dikaryotic genomes from two isolates of Puccinia coronata f. sp. avenae, the causal agent of oat crown rust.</title>
        <authorList>
            <person name="Miller M.E."/>
            <person name="Zhang Y."/>
            <person name="Omidvar V."/>
            <person name="Sperschneider J."/>
            <person name="Schwessinger B."/>
            <person name="Raley C."/>
            <person name="Palmer J.M."/>
            <person name="Garnica D."/>
            <person name="Upadhyaya N."/>
            <person name="Rathjen J."/>
            <person name="Taylor J.M."/>
            <person name="Park R.F."/>
            <person name="Dodds P.N."/>
            <person name="Hirsch C.D."/>
            <person name="Kianian S.F."/>
            <person name="Figueroa M."/>
        </authorList>
    </citation>
    <scope>NUCLEOTIDE SEQUENCE [LARGE SCALE GENOMIC DNA]</scope>
    <source>
        <strain evidence="4">12NC29</strain>
    </source>
</reference>
<protein>
    <recommendedName>
        <fullName evidence="1">ATP-dependent DNA helicase</fullName>
        <ecNumber evidence="1">5.6.2.3</ecNumber>
    </recommendedName>
</protein>
<dbReference type="AlphaFoldDB" id="A0A2N5UPU0"/>
<organism evidence="4 5">
    <name type="scientific">Puccinia coronata f. sp. avenae</name>
    <dbReference type="NCBI Taxonomy" id="200324"/>
    <lineage>
        <taxon>Eukaryota</taxon>
        <taxon>Fungi</taxon>
        <taxon>Dikarya</taxon>
        <taxon>Basidiomycota</taxon>
        <taxon>Pucciniomycotina</taxon>
        <taxon>Pucciniomycetes</taxon>
        <taxon>Pucciniales</taxon>
        <taxon>Pucciniaceae</taxon>
        <taxon>Puccinia</taxon>
    </lineage>
</organism>
<dbReference type="GO" id="GO:0043139">
    <property type="term" value="F:5'-3' DNA helicase activity"/>
    <property type="evidence" value="ECO:0007669"/>
    <property type="project" value="UniProtKB-EC"/>
</dbReference>